<evidence type="ECO:0000256" key="1">
    <source>
        <dbReference type="SAM" id="Phobius"/>
    </source>
</evidence>
<comment type="caution">
    <text evidence="3">The sequence shown here is derived from an EMBL/GenBank/DDBJ whole genome shotgun (WGS) entry which is preliminary data.</text>
</comment>
<gene>
    <name evidence="3" type="ORF">VP01_577g1</name>
</gene>
<keyword evidence="1" id="KW-0812">Transmembrane</keyword>
<keyword evidence="1" id="KW-0472">Membrane</keyword>
<dbReference type="AlphaFoldDB" id="A0A0L6UKD2"/>
<evidence type="ECO:0000313" key="3">
    <source>
        <dbReference type="EMBL" id="KNZ48275.1"/>
    </source>
</evidence>
<protein>
    <submittedName>
        <fullName evidence="3">Putative lipoprotein</fullName>
    </submittedName>
</protein>
<organism evidence="3 4">
    <name type="scientific">Puccinia sorghi</name>
    <dbReference type="NCBI Taxonomy" id="27349"/>
    <lineage>
        <taxon>Eukaryota</taxon>
        <taxon>Fungi</taxon>
        <taxon>Dikarya</taxon>
        <taxon>Basidiomycota</taxon>
        <taxon>Pucciniomycotina</taxon>
        <taxon>Pucciniomycetes</taxon>
        <taxon>Pucciniales</taxon>
        <taxon>Pucciniaceae</taxon>
        <taxon>Puccinia</taxon>
    </lineage>
</organism>
<feature type="transmembrane region" description="Helical" evidence="1">
    <location>
        <begin position="138"/>
        <end position="159"/>
    </location>
</feature>
<reference evidence="3 4" key="1">
    <citation type="submission" date="2015-08" db="EMBL/GenBank/DDBJ databases">
        <title>Next Generation Sequencing and Analysis of the Genome of Puccinia sorghi L Schw, the Causal Agent of Maize Common Rust.</title>
        <authorList>
            <person name="Rochi L."/>
            <person name="Burguener G."/>
            <person name="Darino M."/>
            <person name="Turjanski A."/>
            <person name="Kreff E."/>
            <person name="Dieguez M.J."/>
            <person name="Sacco F."/>
        </authorList>
    </citation>
    <scope>NUCLEOTIDE SEQUENCE [LARGE SCALE GENOMIC DNA]</scope>
    <source>
        <strain evidence="3 4">RO10H11247</strain>
    </source>
</reference>
<feature type="chain" id="PRO_5005567855" evidence="2">
    <location>
        <begin position="21"/>
        <end position="323"/>
    </location>
</feature>
<dbReference type="VEuPathDB" id="FungiDB:VP01_577g1"/>
<keyword evidence="4" id="KW-1185">Reference proteome</keyword>
<dbReference type="EMBL" id="LAVV01011029">
    <property type="protein sequence ID" value="KNZ48275.1"/>
    <property type="molecule type" value="Genomic_DNA"/>
</dbReference>
<feature type="signal peptide" evidence="2">
    <location>
        <begin position="1"/>
        <end position="20"/>
    </location>
</feature>
<accession>A0A0L6UKD2</accession>
<evidence type="ECO:0000313" key="4">
    <source>
        <dbReference type="Proteomes" id="UP000037035"/>
    </source>
</evidence>
<dbReference type="Proteomes" id="UP000037035">
    <property type="component" value="Unassembled WGS sequence"/>
</dbReference>
<keyword evidence="2" id="KW-0732">Signal</keyword>
<proteinExistence type="predicted"/>
<sequence>MSMQLLAIFLWSFTIGQCSSSPVSGVNPPSPLPLPDFLALKMEDETLFPAPQYEKKLEQIASPEGLKWKDKVLRNYFLVVIYFLLPSLIDFCFCITFFLFFHQYFILCFIYFLLSFFFFRTIIIYFFIKILLSWIEKRITPCFGVNFVFIGFGMAGLYCNPFWCCRFYRCNPAAMALPYTEVAVHGIVSGTQLDGLGFASATQAVLGLQGVKFNPQPRYGCGGKDPLQHCEAAGVVCAFSLGGLHVKDPFGKVVIWPKTCAHLYDEFCIFFFGVTNSEVMCTTYIVGGVKYDQIHHQNQSIRILNKNYTFGDFDLLYIHFHGF</sequence>
<feature type="transmembrane region" description="Helical" evidence="1">
    <location>
        <begin position="108"/>
        <end position="132"/>
    </location>
</feature>
<evidence type="ECO:0000256" key="2">
    <source>
        <dbReference type="SAM" id="SignalP"/>
    </source>
</evidence>
<name>A0A0L6UKD2_9BASI</name>
<keyword evidence="3" id="KW-0449">Lipoprotein</keyword>
<feature type="transmembrane region" description="Helical" evidence="1">
    <location>
        <begin position="76"/>
        <end position="101"/>
    </location>
</feature>
<keyword evidence="1" id="KW-1133">Transmembrane helix</keyword>